<dbReference type="PANTHER" id="PTHR13779">
    <property type="entry name" value="WERNER HELICASE-INTERACTING PROTEIN 1 FAMILY MEMBER"/>
    <property type="match status" value="1"/>
</dbReference>
<dbReference type="GO" id="GO:0005524">
    <property type="term" value="F:ATP binding"/>
    <property type="evidence" value="ECO:0007669"/>
    <property type="project" value="UniProtKB-KW"/>
</dbReference>
<keyword evidence="9" id="KW-1185">Reference proteome</keyword>
<evidence type="ECO:0000256" key="6">
    <source>
        <dbReference type="SAM" id="Coils"/>
    </source>
</evidence>
<dbReference type="GO" id="GO:0006310">
    <property type="term" value="P:DNA recombination"/>
    <property type="evidence" value="ECO:0007669"/>
    <property type="project" value="InterPro"/>
</dbReference>
<dbReference type="KEGG" id="haby:HLVA_07100"/>
<dbReference type="CDD" id="cd00009">
    <property type="entry name" value="AAA"/>
    <property type="match status" value="1"/>
</dbReference>
<comment type="similarity">
    <text evidence="2">Belongs to the AAA ATPase family. RarA/MGS1/WRNIP1 subfamily.</text>
</comment>
<dbReference type="InterPro" id="IPR021886">
    <property type="entry name" value="MgsA_C"/>
</dbReference>
<keyword evidence="3" id="KW-0235">DNA replication</keyword>
<dbReference type="Pfam" id="PF16193">
    <property type="entry name" value="AAA_assoc_2"/>
    <property type="match status" value="1"/>
</dbReference>
<evidence type="ECO:0000256" key="3">
    <source>
        <dbReference type="ARBA" id="ARBA00022705"/>
    </source>
</evidence>
<dbReference type="InterPro" id="IPR032423">
    <property type="entry name" value="AAA_assoc_2"/>
</dbReference>
<reference evidence="8 9" key="1">
    <citation type="submission" date="2022-11" db="EMBL/GenBank/DDBJ databases">
        <title>Haliovirga abyssi gen. nov., sp. nov., a mesophilic fermentative bacterium isolated from the Iheya North hydrothermal field and the proposal of Haliovirgaceae fam. nov.</title>
        <authorList>
            <person name="Miyazaki U."/>
            <person name="Tame A."/>
            <person name="Miyazaki J."/>
            <person name="Takai K."/>
            <person name="Sawayama S."/>
            <person name="Kitajima M."/>
            <person name="Okamoto A."/>
            <person name="Nakagawa S."/>
        </authorList>
    </citation>
    <scope>NUCLEOTIDE SEQUENCE [LARGE SCALE GENOMIC DNA]</scope>
    <source>
        <strain evidence="8 9">IC12</strain>
    </source>
</reference>
<dbReference type="GO" id="GO:0003677">
    <property type="term" value="F:DNA binding"/>
    <property type="evidence" value="ECO:0007669"/>
    <property type="project" value="InterPro"/>
</dbReference>
<dbReference type="SUPFAM" id="SSF48019">
    <property type="entry name" value="post-AAA+ oligomerization domain-like"/>
    <property type="match status" value="1"/>
</dbReference>
<dbReference type="Pfam" id="PF05496">
    <property type="entry name" value="RuvB_N"/>
    <property type="match status" value="1"/>
</dbReference>
<dbReference type="Gene3D" id="1.20.272.10">
    <property type="match status" value="1"/>
</dbReference>
<dbReference type="Pfam" id="PF12002">
    <property type="entry name" value="MgsA_C"/>
    <property type="match status" value="1"/>
</dbReference>
<dbReference type="InterPro" id="IPR008824">
    <property type="entry name" value="RuvB-like_N"/>
</dbReference>
<keyword evidence="5" id="KW-0067">ATP-binding</keyword>
<dbReference type="SMART" id="SM00382">
    <property type="entry name" value="AAA"/>
    <property type="match status" value="1"/>
</dbReference>
<dbReference type="FunFam" id="1.20.272.10:FF:000001">
    <property type="entry name" value="Putative AAA family ATPase"/>
    <property type="match status" value="1"/>
</dbReference>
<dbReference type="InterPro" id="IPR008921">
    <property type="entry name" value="DNA_pol3_clamp-load_cplx_C"/>
</dbReference>
<name>A0AAU9D2B9_9FUSO</name>
<dbReference type="RefSeq" id="WP_307905077.1">
    <property type="nucleotide sequence ID" value="NZ_AP027059.1"/>
</dbReference>
<dbReference type="InterPro" id="IPR003593">
    <property type="entry name" value="AAA+_ATPase"/>
</dbReference>
<comment type="function">
    <text evidence="1">DNA-dependent ATPase that plays important roles in cellular responses to stalled DNA replication processes.</text>
</comment>
<dbReference type="GO" id="GO:0017116">
    <property type="term" value="F:single-stranded DNA helicase activity"/>
    <property type="evidence" value="ECO:0007669"/>
    <property type="project" value="TreeGrafter"/>
</dbReference>
<dbReference type="FunFam" id="3.40.50.300:FF:000137">
    <property type="entry name" value="Replication-associated recombination protein A"/>
    <property type="match status" value="1"/>
</dbReference>
<dbReference type="Gene3D" id="1.10.8.60">
    <property type="match status" value="1"/>
</dbReference>
<dbReference type="GO" id="GO:0000731">
    <property type="term" value="P:DNA synthesis involved in DNA repair"/>
    <property type="evidence" value="ECO:0007669"/>
    <property type="project" value="TreeGrafter"/>
</dbReference>
<evidence type="ECO:0000259" key="7">
    <source>
        <dbReference type="SMART" id="SM00382"/>
    </source>
</evidence>
<dbReference type="Proteomes" id="UP001321582">
    <property type="component" value="Chromosome"/>
</dbReference>
<dbReference type="Gene3D" id="1.10.3710.10">
    <property type="entry name" value="DNA polymerase III clamp loader subunits, C-terminal domain"/>
    <property type="match status" value="1"/>
</dbReference>
<evidence type="ECO:0000256" key="1">
    <source>
        <dbReference type="ARBA" id="ARBA00002393"/>
    </source>
</evidence>
<dbReference type="PANTHER" id="PTHR13779:SF7">
    <property type="entry name" value="ATPASE WRNIP1"/>
    <property type="match status" value="1"/>
</dbReference>
<proteinExistence type="inferred from homology"/>
<evidence type="ECO:0000256" key="5">
    <source>
        <dbReference type="ARBA" id="ARBA00022840"/>
    </source>
</evidence>
<dbReference type="GO" id="GO:0008047">
    <property type="term" value="F:enzyme activator activity"/>
    <property type="evidence" value="ECO:0007669"/>
    <property type="project" value="TreeGrafter"/>
</dbReference>
<sequence>MNNLFYSIYKNKMPLAFRFRPKKLEDYIGQNEILSENKILFKLIKKKNIVNSIFYGPPGTGKTSLAEVISNEVNGYFENLNATTATVKDIKNIVENAEKKLKIEGKQTILFLDEIHRFNKLQQDSLLPSTEKGTIVLIGATTENPYYTLNNSLLSRCLVFEFNKLKNKDIKQIIRNVEQKITNNNIQKIDDEIIDYISKLSNGDARQAINYLQLIIDLDLELDIKEIKEILGKNRISYDKKEDKYNIISAYIKSIRGSDPDSSIYWLAKMLVGGEDPKYIARRLMILAAEDIGLANPDALVIANAALNAAKEIGMPEIRIILSEATIYLAISTKSNSSYEAINNAIKDVESGINYEVPKHLLNIPDSGYKYPHSFEGNFVNQKYVGNKVFYYKAGNNKNENMIMKKLKKMWEWDNE</sequence>
<dbReference type="SUPFAM" id="SSF52540">
    <property type="entry name" value="P-loop containing nucleoside triphosphate hydrolases"/>
    <property type="match status" value="1"/>
</dbReference>
<organism evidence="8 9">
    <name type="scientific">Haliovirga abyssi</name>
    <dbReference type="NCBI Taxonomy" id="2996794"/>
    <lineage>
        <taxon>Bacteria</taxon>
        <taxon>Fusobacteriati</taxon>
        <taxon>Fusobacteriota</taxon>
        <taxon>Fusobacteriia</taxon>
        <taxon>Fusobacteriales</taxon>
        <taxon>Haliovirgaceae</taxon>
        <taxon>Haliovirga</taxon>
    </lineage>
</organism>
<protein>
    <submittedName>
        <fullName evidence="8">Recombinase RarA</fullName>
    </submittedName>
</protein>
<keyword evidence="6" id="KW-0175">Coiled coil</keyword>
<dbReference type="Gene3D" id="3.40.50.300">
    <property type="entry name" value="P-loop containing nucleotide triphosphate hydrolases"/>
    <property type="match status" value="1"/>
</dbReference>
<dbReference type="EMBL" id="AP027059">
    <property type="protein sequence ID" value="BDU50141.1"/>
    <property type="molecule type" value="Genomic_DNA"/>
</dbReference>
<dbReference type="CDD" id="cd18139">
    <property type="entry name" value="HLD_clamp_RarA"/>
    <property type="match status" value="1"/>
</dbReference>
<dbReference type="AlphaFoldDB" id="A0AAU9D2B9"/>
<evidence type="ECO:0000313" key="8">
    <source>
        <dbReference type="EMBL" id="BDU50141.1"/>
    </source>
</evidence>
<dbReference type="GO" id="GO:0006261">
    <property type="term" value="P:DNA-templated DNA replication"/>
    <property type="evidence" value="ECO:0007669"/>
    <property type="project" value="TreeGrafter"/>
</dbReference>
<dbReference type="InterPro" id="IPR027417">
    <property type="entry name" value="P-loop_NTPase"/>
</dbReference>
<keyword evidence="4" id="KW-0547">Nucleotide-binding</keyword>
<feature type="coiled-coil region" evidence="6">
    <location>
        <begin position="80"/>
        <end position="107"/>
    </location>
</feature>
<accession>A0AAU9D2B9</accession>
<evidence type="ECO:0000256" key="4">
    <source>
        <dbReference type="ARBA" id="ARBA00022741"/>
    </source>
</evidence>
<dbReference type="GO" id="GO:0009378">
    <property type="term" value="F:four-way junction helicase activity"/>
    <property type="evidence" value="ECO:0007669"/>
    <property type="project" value="InterPro"/>
</dbReference>
<dbReference type="InterPro" id="IPR051314">
    <property type="entry name" value="AAA_ATPase_RarA/MGS1/WRNIP1"/>
</dbReference>
<feature type="domain" description="AAA+ ATPase" evidence="7">
    <location>
        <begin position="48"/>
        <end position="166"/>
    </location>
</feature>
<evidence type="ECO:0000256" key="2">
    <source>
        <dbReference type="ARBA" id="ARBA00008959"/>
    </source>
</evidence>
<gene>
    <name evidence="8" type="ORF">HLVA_07100</name>
</gene>
<evidence type="ECO:0000313" key="9">
    <source>
        <dbReference type="Proteomes" id="UP001321582"/>
    </source>
</evidence>